<dbReference type="InterPro" id="IPR004360">
    <property type="entry name" value="Glyas_Fos-R_dOase_dom"/>
</dbReference>
<dbReference type="AlphaFoldDB" id="A0A381YKR9"/>
<evidence type="ECO:0000259" key="1">
    <source>
        <dbReference type="PROSITE" id="PS51819"/>
    </source>
</evidence>
<reference evidence="2" key="1">
    <citation type="submission" date="2018-05" db="EMBL/GenBank/DDBJ databases">
        <authorList>
            <person name="Lanie J.A."/>
            <person name="Ng W.-L."/>
            <person name="Kazmierczak K.M."/>
            <person name="Andrzejewski T.M."/>
            <person name="Davidsen T.M."/>
            <person name="Wayne K.J."/>
            <person name="Tettelin H."/>
            <person name="Glass J.I."/>
            <person name="Rusch D."/>
            <person name="Podicherti R."/>
            <person name="Tsui H.-C.T."/>
            <person name="Winkler M.E."/>
        </authorList>
    </citation>
    <scope>NUCLEOTIDE SEQUENCE</scope>
</reference>
<accession>A0A381YKR9</accession>
<dbReference type="SUPFAM" id="SSF54593">
    <property type="entry name" value="Glyoxalase/Bleomycin resistance protein/Dihydroxybiphenyl dioxygenase"/>
    <property type="match status" value="1"/>
</dbReference>
<organism evidence="2">
    <name type="scientific">marine metagenome</name>
    <dbReference type="NCBI Taxonomy" id="408172"/>
    <lineage>
        <taxon>unclassified sequences</taxon>
        <taxon>metagenomes</taxon>
        <taxon>ecological metagenomes</taxon>
    </lineage>
</organism>
<evidence type="ECO:0000313" key="2">
    <source>
        <dbReference type="EMBL" id="SVA77570.1"/>
    </source>
</evidence>
<dbReference type="PROSITE" id="PS51819">
    <property type="entry name" value="VOC"/>
    <property type="match status" value="1"/>
</dbReference>
<gene>
    <name evidence="2" type="ORF">METZ01_LOCUS130424</name>
</gene>
<protein>
    <recommendedName>
        <fullName evidence="1">VOC domain-containing protein</fullName>
    </recommendedName>
</protein>
<dbReference type="Gene3D" id="3.10.180.10">
    <property type="entry name" value="2,3-Dihydroxybiphenyl 1,2-Dioxygenase, domain 1"/>
    <property type="match status" value="1"/>
</dbReference>
<proteinExistence type="predicted"/>
<sequence>MPATDYAHSLRGLGVNLVSGDLDRALEFQREVLGVEIIYSDADFAALRGFGSEWMIHADHTYTGHPLETLLGQIPKRGGTVELRLHGCDPDIAESRARKRGFNVLQRASDRPHGLREAYLFDGDGYLWVADVPVPV</sequence>
<dbReference type="EMBL" id="UINC01018462">
    <property type="protein sequence ID" value="SVA77570.1"/>
    <property type="molecule type" value="Genomic_DNA"/>
</dbReference>
<dbReference type="InterPro" id="IPR037523">
    <property type="entry name" value="VOC_core"/>
</dbReference>
<dbReference type="Pfam" id="PF00903">
    <property type="entry name" value="Glyoxalase"/>
    <property type="match status" value="1"/>
</dbReference>
<dbReference type="InterPro" id="IPR029068">
    <property type="entry name" value="Glyas_Bleomycin-R_OHBP_Dase"/>
</dbReference>
<name>A0A381YKR9_9ZZZZ</name>
<feature type="domain" description="VOC" evidence="1">
    <location>
        <begin position="11"/>
        <end position="133"/>
    </location>
</feature>